<keyword evidence="2" id="KW-1185">Reference proteome</keyword>
<gene>
    <name evidence="1" type="ORF">C0Z18_28555</name>
</gene>
<accession>A0A2N7VDB1</accession>
<protein>
    <submittedName>
        <fullName evidence="1">Uncharacterized protein</fullName>
    </submittedName>
</protein>
<proteinExistence type="predicted"/>
<reference evidence="1 2" key="1">
    <citation type="submission" date="2018-01" db="EMBL/GenBank/DDBJ databases">
        <title>Whole genome analyses suggest that Burkholderia sensu lato contains two further novel genera in the rhizoxinica-symbiotica group Mycetohabitans gen. nov., and Trinickia gen. nov.: implications for the evolution of diazotrophy and nodulation in the Burkholderiaceae.</title>
        <authorList>
            <person name="Estrada-de los Santos P."/>
            <person name="Palmer M."/>
            <person name="Chavez-Ramirez B."/>
            <person name="Beukes C."/>
            <person name="Steenkamp E.T."/>
            <person name="Hirsch A.M."/>
            <person name="Manyaka P."/>
            <person name="Maluk M."/>
            <person name="Lafos M."/>
            <person name="Crook M."/>
            <person name="Gross E."/>
            <person name="Simon M.F."/>
            <person name="Bueno dos Reis Junior F."/>
            <person name="Poole P.S."/>
            <person name="Venter S.N."/>
            <person name="James E.K."/>
        </authorList>
    </citation>
    <scope>NUCLEOTIDE SEQUENCE [LARGE SCALE GENOMIC DNA]</scope>
    <source>
        <strain evidence="1 2">GIMN1.004</strain>
    </source>
</reference>
<sequence length="61" mass="6626">MDSLGLQNVMASQPAVTGSLLSQEIVNNLSADEEAKIRAIERRMLDAVDTGDLDWICNFGC</sequence>
<name>A0A2N7VDB1_9BURK</name>
<comment type="caution">
    <text evidence="1">The sequence shown here is derived from an EMBL/GenBank/DDBJ whole genome shotgun (WGS) entry which is preliminary data.</text>
</comment>
<dbReference type="EMBL" id="PNYA01000035">
    <property type="protein sequence ID" value="PMS15117.1"/>
    <property type="molecule type" value="Genomic_DNA"/>
</dbReference>
<dbReference type="Proteomes" id="UP000235616">
    <property type="component" value="Unassembled WGS sequence"/>
</dbReference>
<evidence type="ECO:0000313" key="1">
    <source>
        <dbReference type="EMBL" id="PMS15117.1"/>
    </source>
</evidence>
<evidence type="ECO:0000313" key="2">
    <source>
        <dbReference type="Proteomes" id="UP000235616"/>
    </source>
</evidence>
<dbReference type="RefSeq" id="WP_102648800.1">
    <property type="nucleotide sequence ID" value="NZ_PNYA01000035.1"/>
</dbReference>
<organism evidence="1 2">
    <name type="scientific">Trinickia dabaoshanensis</name>
    <dbReference type="NCBI Taxonomy" id="564714"/>
    <lineage>
        <taxon>Bacteria</taxon>
        <taxon>Pseudomonadati</taxon>
        <taxon>Pseudomonadota</taxon>
        <taxon>Betaproteobacteria</taxon>
        <taxon>Burkholderiales</taxon>
        <taxon>Burkholderiaceae</taxon>
        <taxon>Trinickia</taxon>
    </lineage>
</organism>
<dbReference type="AlphaFoldDB" id="A0A2N7VDB1"/>